<evidence type="ECO:0000256" key="1">
    <source>
        <dbReference type="SAM" id="MobiDB-lite"/>
    </source>
</evidence>
<feature type="region of interest" description="Disordered" evidence="1">
    <location>
        <begin position="1"/>
        <end position="52"/>
    </location>
</feature>
<reference evidence="2" key="1">
    <citation type="submission" date="2019-12" db="EMBL/GenBank/DDBJ databases">
        <title>Genome sequencing and annotation of Brassica cretica.</title>
        <authorList>
            <person name="Studholme D.J."/>
            <person name="Sarris P."/>
        </authorList>
    </citation>
    <scope>NUCLEOTIDE SEQUENCE</scope>
    <source>
        <strain evidence="2">PFS-109/04</strain>
        <tissue evidence="2">Leaf</tissue>
    </source>
</reference>
<evidence type="ECO:0000313" key="3">
    <source>
        <dbReference type="Proteomes" id="UP000712600"/>
    </source>
</evidence>
<sequence length="52" mass="5936">MAVDEQDEQPEATQREAELQRQIDEPEGEAQRTLQATGTERREAQPARIIES</sequence>
<name>A0A8S9SIA8_BRACR</name>
<feature type="compositionally biased region" description="Basic and acidic residues" evidence="1">
    <location>
        <begin position="39"/>
        <end position="52"/>
    </location>
</feature>
<protein>
    <submittedName>
        <fullName evidence="2">Uncharacterized protein</fullName>
    </submittedName>
</protein>
<comment type="caution">
    <text evidence="2">The sequence shown here is derived from an EMBL/GenBank/DDBJ whole genome shotgun (WGS) entry which is preliminary data.</text>
</comment>
<feature type="compositionally biased region" description="Acidic residues" evidence="1">
    <location>
        <begin position="1"/>
        <end position="10"/>
    </location>
</feature>
<gene>
    <name evidence="2" type="ORF">F2Q69_00036539</name>
</gene>
<dbReference type="AlphaFoldDB" id="A0A8S9SIA8"/>
<dbReference type="EMBL" id="QGKX02000004">
    <property type="protein sequence ID" value="KAF3601088.1"/>
    <property type="molecule type" value="Genomic_DNA"/>
</dbReference>
<accession>A0A8S9SIA8</accession>
<organism evidence="2 3">
    <name type="scientific">Brassica cretica</name>
    <name type="common">Mustard</name>
    <dbReference type="NCBI Taxonomy" id="69181"/>
    <lineage>
        <taxon>Eukaryota</taxon>
        <taxon>Viridiplantae</taxon>
        <taxon>Streptophyta</taxon>
        <taxon>Embryophyta</taxon>
        <taxon>Tracheophyta</taxon>
        <taxon>Spermatophyta</taxon>
        <taxon>Magnoliopsida</taxon>
        <taxon>eudicotyledons</taxon>
        <taxon>Gunneridae</taxon>
        <taxon>Pentapetalae</taxon>
        <taxon>rosids</taxon>
        <taxon>malvids</taxon>
        <taxon>Brassicales</taxon>
        <taxon>Brassicaceae</taxon>
        <taxon>Brassiceae</taxon>
        <taxon>Brassica</taxon>
    </lineage>
</organism>
<feature type="compositionally biased region" description="Basic and acidic residues" evidence="1">
    <location>
        <begin position="13"/>
        <end position="24"/>
    </location>
</feature>
<dbReference type="Proteomes" id="UP000712600">
    <property type="component" value="Unassembled WGS sequence"/>
</dbReference>
<proteinExistence type="predicted"/>
<evidence type="ECO:0000313" key="2">
    <source>
        <dbReference type="EMBL" id="KAF3601088.1"/>
    </source>
</evidence>